<dbReference type="GO" id="GO:0006412">
    <property type="term" value="P:translation"/>
    <property type="evidence" value="ECO:0007669"/>
    <property type="project" value="UniProtKB-UniRule"/>
</dbReference>
<dbReference type="AlphaFoldDB" id="A0A137PDW3"/>
<dbReference type="Gene3D" id="3.40.50.10490">
    <property type="entry name" value="Glucose-6-phosphate isomerase like protein, domain 1"/>
    <property type="match status" value="1"/>
</dbReference>
<dbReference type="InterPro" id="IPR018130">
    <property type="entry name" value="Ribosomal_uS2_CS"/>
</dbReference>
<evidence type="ECO:0000256" key="6">
    <source>
        <dbReference type="ARBA" id="ARBA00035256"/>
    </source>
</evidence>
<evidence type="ECO:0000256" key="7">
    <source>
        <dbReference type="HAMAP-Rule" id="MF_03015"/>
    </source>
</evidence>
<dbReference type="FunFam" id="3.40.50.10490:FF:000030">
    <property type="entry name" value="30S ribosomal protein S2"/>
    <property type="match status" value="1"/>
</dbReference>
<accession>A0A137PDW3</accession>
<keyword evidence="9" id="KW-1185">Reference proteome</keyword>
<dbReference type="PROSITE" id="PS00962">
    <property type="entry name" value="RIBOSOMAL_S2_1"/>
    <property type="match status" value="1"/>
</dbReference>
<evidence type="ECO:0000256" key="5">
    <source>
        <dbReference type="ARBA" id="ARBA00023274"/>
    </source>
</evidence>
<comment type="function">
    <text evidence="7">Required for the assembly and/or stability of the 40S ribosomal subunit. Required for the processing of the 20S rRNA-precursor to mature 18S rRNA in a late step of the maturation of 40S ribosomal subunits.</text>
</comment>
<evidence type="ECO:0000256" key="1">
    <source>
        <dbReference type="ARBA" id="ARBA00004496"/>
    </source>
</evidence>
<dbReference type="OMA" id="QMERYIC"/>
<sequence length="232" mass="25672">MSNLPAVMNATQEDIKLLLAAQSHIGAKNAQTSMTPYAYKRRADGVNLINLGKTWEKIVLAARIIAGIETPEDVVVISARQYGQRAAHKFAHFTGCQAIAEPRLIIVTDPLTDFQPIIESSYVNVPVIALADVDANLKYVDVAIPCNNKGKHSIGLVYWLLAREILRLRGTISREDAWEVMVDLFFYRDPEEAEKEAQVAAGSSWADGEWEQSGNATQTWADSQQVLFLTIS</sequence>
<keyword evidence="5 7" id="KW-0687">Ribonucleoprotein</keyword>
<comment type="similarity">
    <text evidence="2 7">Belongs to the universal ribosomal protein uS2 family.</text>
</comment>
<dbReference type="STRING" id="796925.A0A137PDW3"/>
<dbReference type="InterPro" id="IPR001865">
    <property type="entry name" value="Ribosomal_uS2"/>
</dbReference>
<dbReference type="HAMAP" id="MF_03015">
    <property type="entry name" value="Ribosomal_S2_euk"/>
    <property type="match status" value="1"/>
</dbReference>
<dbReference type="PROSITE" id="PS00963">
    <property type="entry name" value="RIBOSOMAL_S2_2"/>
    <property type="match status" value="1"/>
</dbReference>
<evidence type="ECO:0000256" key="3">
    <source>
        <dbReference type="ARBA" id="ARBA00022490"/>
    </source>
</evidence>
<dbReference type="OrthoDB" id="414863at2759"/>
<dbReference type="CDD" id="cd01425">
    <property type="entry name" value="RPS2"/>
    <property type="match status" value="1"/>
</dbReference>
<protein>
    <recommendedName>
        <fullName evidence="6 7">Small ribosomal subunit protein uS2</fullName>
    </recommendedName>
</protein>
<dbReference type="GO" id="GO:0022627">
    <property type="term" value="C:cytosolic small ribosomal subunit"/>
    <property type="evidence" value="ECO:0007669"/>
    <property type="project" value="UniProtKB-UniRule"/>
</dbReference>
<dbReference type="InterPro" id="IPR027498">
    <property type="entry name" value="Ribosomal_uS2_euk"/>
</dbReference>
<dbReference type="InterPro" id="IPR005707">
    <property type="entry name" value="Ribosomal_uS2_euk/arc"/>
</dbReference>
<dbReference type="GO" id="GO:0000028">
    <property type="term" value="P:ribosomal small subunit assembly"/>
    <property type="evidence" value="ECO:0007669"/>
    <property type="project" value="UniProtKB-UniRule"/>
</dbReference>
<dbReference type="SUPFAM" id="SSF52313">
    <property type="entry name" value="Ribosomal protein S2"/>
    <property type="match status" value="1"/>
</dbReference>
<comment type="subunit">
    <text evidence="7">Component of the small ribosomal subunit. Mature ribosomes consist of a small (40S) and a large (60S) subunit. The 40S subunit contains about 33 different proteins and 1 molecule of RNA (18S). The 60S subunit contains about 49 different proteins and 3 molecules of RNA (25S, 5.8S and 5S). Interacts with RPS21.</text>
</comment>
<keyword evidence="4 7" id="KW-0689">Ribosomal protein</keyword>
<gene>
    <name evidence="7" type="primary">RPS0</name>
    <name evidence="8" type="ORF">CONCODRAFT_81261</name>
</gene>
<evidence type="ECO:0000313" key="9">
    <source>
        <dbReference type="Proteomes" id="UP000070444"/>
    </source>
</evidence>
<organism evidence="8 9">
    <name type="scientific">Conidiobolus coronatus (strain ATCC 28846 / CBS 209.66 / NRRL 28638)</name>
    <name type="common">Delacroixia coronata</name>
    <dbReference type="NCBI Taxonomy" id="796925"/>
    <lineage>
        <taxon>Eukaryota</taxon>
        <taxon>Fungi</taxon>
        <taxon>Fungi incertae sedis</taxon>
        <taxon>Zoopagomycota</taxon>
        <taxon>Entomophthoromycotina</taxon>
        <taxon>Entomophthoromycetes</taxon>
        <taxon>Entomophthorales</taxon>
        <taxon>Ancylistaceae</taxon>
        <taxon>Conidiobolus</taxon>
    </lineage>
</organism>
<keyword evidence="3 7" id="KW-0963">Cytoplasm</keyword>
<evidence type="ECO:0000256" key="4">
    <source>
        <dbReference type="ARBA" id="ARBA00022980"/>
    </source>
</evidence>
<evidence type="ECO:0000256" key="2">
    <source>
        <dbReference type="ARBA" id="ARBA00006242"/>
    </source>
</evidence>
<proteinExistence type="inferred from homology"/>
<dbReference type="GO" id="GO:0003735">
    <property type="term" value="F:structural constituent of ribosome"/>
    <property type="evidence" value="ECO:0007669"/>
    <property type="project" value="UniProtKB-UniRule"/>
</dbReference>
<dbReference type="PANTHER" id="PTHR11489">
    <property type="entry name" value="40S RIBOSOMAL PROTEIN SA"/>
    <property type="match status" value="1"/>
</dbReference>
<name>A0A137PDW3_CONC2</name>
<dbReference type="InterPro" id="IPR023591">
    <property type="entry name" value="Ribosomal_uS2_flav_dom_sf"/>
</dbReference>
<reference evidence="8 9" key="1">
    <citation type="journal article" date="2015" name="Genome Biol. Evol.">
        <title>Phylogenomic analyses indicate that early fungi evolved digesting cell walls of algal ancestors of land plants.</title>
        <authorList>
            <person name="Chang Y."/>
            <person name="Wang S."/>
            <person name="Sekimoto S."/>
            <person name="Aerts A.L."/>
            <person name="Choi C."/>
            <person name="Clum A."/>
            <person name="LaButti K.M."/>
            <person name="Lindquist E.A."/>
            <person name="Yee Ngan C."/>
            <person name="Ohm R.A."/>
            <person name="Salamov A.A."/>
            <person name="Grigoriev I.V."/>
            <person name="Spatafora J.W."/>
            <person name="Berbee M.L."/>
        </authorList>
    </citation>
    <scope>NUCLEOTIDE SEQUENCE [LARGE SCALE GENOMIC DNA]</scope>
    <source>
        <strain evidence="8 9">NRRL 28638</strain>
    </source>
</reference>
<comment type="subcellular location">
    <subcellularLocation>
        <location evidence="1 7">Cytoplasm</location>
    </subcellularLocation>
</comment>
<dbReference type="Proteomes" id="UP000070444">
    <property type="component" value="Unassembled WGS sequence"/>
</dbReference>
<dbReference type="EMBL" id="KQ964440">
    <property type="protein sequence ID" value="KXN73170.1"/>
    <property type="molecule type" value="Genomic_DNA"/>
</dbReference>
<dbReference type="Pfam" id="PF00318">
    <property type="entry name" value="Ribosomal_S2"/>
    <property type="match status" value="1"/>
</dbReference>
<evidence type="ECO:0000313" key="8">
    <source>
        <dbReference type="EMBL" id="KXN73170.1"/>
    </source>
</evidence>